<protein>
    <submittedName>
        <fullName evidence="4">Acyl-activating enzyme 13</fullName>
    </submittedName>
</protein>
<keyword evidence="5" id="KW-1185">Reference proteome</keyword>
<dbReference type="RefSeq" id="WP_002704175.1">
    <property type="nucleotide sequence ID" value="NZ_AAWS01000061.1"/>
</dbReference>
<dbReference type="Gene3D" id="3.40.50.12780">
    <property type="entry name" value="N-terminal domain of ligase-like"/>
    <property type="match status" value="1"/>
</dbReference>
<dbReference type="InterPro" id="IPR025110">
    <property type="entry name" value="AMP-bd_C"/>
</dbReference>
<dbReference type="GO" id="GO:0006631">
    <property type="term" value="P:fatty acid metabolic process"/>
    <property type="evidence" value="ECO:0007669"/>
    <property type="project" value="TreeGrafter"/>
</dbReference>
<dbReference type="InterPro" id="IPR000873">
    <property type="entry name" value="AMP-dep_synth/lig_dom"/>
</dbReference>
<evidence type="ECO:0000259" key="3">
    <source>
        <dbReference type="Pfam" id="PF13193"/>
    </source>
</evidence>
<gene>
    <name evidence="4" type="ORF">M23134_04586</name>
</gene>
<dbReference type="Pfam" id="PF13193">
    <property type="entry name" value="AMP-binding_C"/>
    <property type="match status" value="1"/>
</dbReference>
<organism evidence="4 5">
    <name type="scientific">Microscilla marina ATCC 23134</name>
    <dbReference type="NCBI Taxonomy" id="313606"/>
    <lineage>
        <taxon>Bacteria</taxon>
        <taxon>Pseudomonadati</taxon>
        <taxon>Bacteroidota</taxon>
        <taxon>Cytophagia</taxon>
        <taxon>Cytophagales</taxon>
        <taxon>Microscillaceae</taxon>
        <taxon>Microscilla</taxon>
    </lineage>
</organism>
<dbReference type="GO" id="GO:0031956">
    <property type="term" value="F:medium-chain fatty acid-CoA ligase activity"/>
    <property type="evidence" value="ECO:0007669"/>
    <property type="project" value="TreeGrafter"/>
</dbReference>
<feature type="domain" description="AMP-binding enzyme C-terminal" evidence="3">
    <location>
        <begin position="419"/>
        <end position="495"/>
    </location>
</feature>
<dbReference type="eggNOG" id="COG0318">
    <property type="taxonomic scope" value="Bacteria"/>
</dbReference>
<name>A1ZXX4_MICM2</name>
<dbReference type="CDD" id="cd05941">
    <property type="entry name" value="MCS"/>
    <property type="match status" value="1"/>
</dbReference>
<dbReference type="OrthoDB" id="9778383at2"/>
<dbReference type="EMBL" id="AAWS01000061">
    <property type="protein sequence ID" value="EAY24803.1"/>
    <property type="molecule type" value="Genomic_DNA"/>
</dbReference>
<dbReference type="Pfam" id="PF00501">
    <property type="entry name" value="AMP-binding"/>
    <property type="match status" value="1"/>
</dbReference>
<dbReference type="PANTHER" id="PTHR43201">
    <property type="entry name" value="ACYL-COA SYNTHETASE"/>
    <property type="match status" value="1"/>
</dbReference>
<evidence type="ECO:0000313" key="5">
    <source>
        <dbReference type="Proteomes" id="UP000004095"/>
    </source>
</evidence>
<comment type="caution">
    <text evidence="4">The sequence shown here is derived from an EMBL/GenBank/DDBJ whole genome shotgun (WGS) entry which is preliminary data.</text>
</comment>
<dbReference type="SUPFAM" id="SSF56801">
    <property type="entry name" value="Acetyl-CoA synthetase-like"/>
    <property type="match status" value="1"/>
</dbReference>
<reference evidence="4 5" key="1">
    <citation type="submission" date="2007-01" db="EMBL/GenBank/DDBJ databases">
        <authorList>
            <person name="Haygood M."/>
            <person name="Podell S."/>
            <person name="Anderson C."/>
            <person name="Hopkinson B."/>
            <person name="Roe K."/>
            <person name="Barbeau K."/>
            <person name="Gaasterland T."/>
            <person name="Ferriera S."/>
            <person name="Johnson J."/>
            <person name="Kravitz S."/>
            <person name="Beeson K."/>
            <person name="Sutton G."/>
            <person name="Rogers Y.-H."/>
            <person name="Friedman R."/>
            <person name="Frazier M."/>
            <person name="Venter J.C."/>
        </authorList>
    </citation>
    <scope>NUCLEOTIDE SEQUENCE [LARGE SCALE GENOMIC DNA]</scope>
    <source>
        <strain evidence="4 5">ATCC 23134</strain>
    </source>
</reference>
<comment type="similarity">
    <text evidence="1">Belongs to the ATP-dependent AMP-binding enzyme family.</text>
</comment>
<dbReference type="AlphaFoldDB" id="A1ZXX4"/>
<dbReference type="PANTHER" id="PTHR43201:SF8">
    <property type="entry name" value="ACYL-COA SYNTHETASE FAMILY MEMBER 3"/>
    <property type="match status" value="1"/>
</dbReference>
<evidence type="ECO:0000259" key="2">
    <source>
        <dbReference type="Pfam" id="PF00501"/>
    </source>
</evidence>
<sequence length="511" mass="57168">MNSLIPLINQAYQYKNKVAIIDENGTYTYEQLLEVSASIAQHLLEQTGKTDLNETRVAFMAMPNFYYAAIQWGIWQAGGIAVPLGISHPIPEIEYILDDTQAEVILTTHLYQDFLAPLAQNSQSRHLLISNVETLPRQSVASAKLPEVPASRRALIIYTSGTTNRPKGVVTTHEIIRAQITSLTTAWGWTEHDAILHTLPLHHVHGIINILYCSLWSGARCEMMSKFDAQKVWDRFTQGELTLFMAVPTVYNRLIEFWNKADRTQKTAMSEGLKSMRLMVSGSAALPVSVLLKWKEISGQTLLERYGMTEIGMAISNPLLGERKPGYIGRPLPGVEVQLIGEDGELITGPDDMGEIRVKSPSLFLEYWGKEVATKGCYDDGWFCTGDIAVRDKDGYYRILGRSSVDIIKSGGYKISALEVEEVLRKHPKIAEVAVVGVPNDQWGEQVSAAIVAQGRKKAIMLDELREWAQEFLSKYKIPTAMMVVNDLPRNAMGKVTKPSIVRQFQQKSKK</sequence>
<evidence type="ECO:0000256" key="1">
    <source>
        <dbReference type="ARBA" id="ARBA00006432"/>
    </source>
</evidence>
<feature type="domain" description="AMP-dependent synthetase/ligase" evidence="2">
    <location>
        <begin position="9"/>
        <end position="368"/>
    </location>
</feature>
<dbReference type="InterPro" id="IPR045851">
    <property type="entry name" value="AMP-bd_C_sf"/>
</dbReference>
<dbReference type="Gene3D" id="3.30.300.30">
    <property type="match status" value="1"/>
</dbReference>
<dbReference type="Proteomes" id="UP000004095">
    <property type="component" value="Unassembled WGS sequence"/>
</dbReference>
<dbReference type="InterPro" id="IPR042099">
    <property type="entry name" value="ANL_N_sf"/>
</dbReference>
<proteinExistence type="inferred from homology"/>
<accession>A1ZXX4</accession>
<evidence type="ECO:0000313" key="4">
    <source>
        <dbReference type="EMBL" id="EAY24803.1"/>
    </source>
</evidence>